<dbReference type="PANTHER" id="PTHR33908:SF11">
    <property type="entry name" value="MEMBRANE PROTEIN"/>
    <property type="match status" value="1"/>
</dbReference>
<keyword evidence="4" id="KW-0808">Transferase</keyword>
<feature type="transmembrane region" description="Helical" evidence="8">
    <location>
        <begin position="138"/>
        <end position="157"/>
    </location>
</feature>
<gene>
    <name evidence="9" type="ORF">FHR94_000623</name>
</gene>
<feature type="transmembrane region" description="Helical" evidence="8">
    <location>
        <begin position="169"/>
        <end position="195"/>
    </location>
</feature>
<dbReference type="EMBL" id="JACHXP010000002">
    <property type="protein sequence ID" value="MBB3189401.1"/>
    <property type="molecule type" value="Genomic_DNA"/>
</dbReference>
<protein>
    <recommendedName>
        <fullName evidence="11">Glycosyltransferase RgtA/B/C/D-like domain-containing protein</fullName>
    </recommendedName>
</protein>
<keyword evidence="7 8" id="KW-0472">Membrane</keyword>
<dbReference type="InterPro" id="IPR050297">
    <property type="entry name" value="LipidA_mod_glycosyltrf_83"/>
</dbReference>
<accession>A0A839V2L2</accession>
<dbReference type="GO" id="GO:0005886">
    <property type="term" value="C:plasma membrane"/>
    <property type="evidence" value="ECO:0007669"/>
    <property type="project" value="UniProtKB-SubCell"/>
</dbReference>
<dbReference type="AlphaFoldDB" id="A0A839V2L2"/>
<feature type="transmembrane region" description="Helical" evidence="8">
    <location>
        <begin position="89"/>
        <end position="107"/>
    </location>
</feature>
<name>A0A839V2L2_9GAMM</name>
<evidence type="ECO:0000256" key="1">
    <source>
        <dbReference type="ARBA" id="ARBA00004651"/>
    </source>
</evidence>
<feature type="transmembrane region" description="Helical" evidence="8">
    <location>
        <begin position="303"/>
        <end position="321"/>
    </location>
</feature>
<evidence type="ECO:0000256" key="6">
    <source>
        <dbReference type="ARBA" id="ARBA00022989"/>
    </source>
</evidence>
<dbReference type="Proteomes" id="UP000547614">
    <property type="component" value="Unassembled WGS sequence"/>
</dbReference>
<evidence type="ECO:0000256" key="2">
    <source>
        <dbReference type="ARBA" id="ARBA00022475"/>
    </source>
</evidence>
<evidence type="ECO:0000313" key="10">
    <source>
        <dbReference type="Proteomes" id="UP000547614"/>
    </source>
</evidence>
<evidence type="ECO:0000256" key="3">
    <source>
        <dbReference type="ARBA" id="ARBA00022676"/>
    </source>
</evidence>
<dbReference type="GO" id="GO:0009103">
    <property type="term" value="P:lipopolysaccharide biosynthetic process"/>
    <property type="evidence" value="ECO:0007669"/>
    <property type="project" value="UniProtKB-ARBA"/>
</dbReference>
<keyword evidence="10" id="KW-1185">Reference proteome</keyword>
<reference evidence="9 10" key="1">
    <citation type="submission" date="2020-08" db="EMBL/GenBank/DDBJ databases">
        <title>Genomic Encyclopedia of Type Strains, Phase III (KMG-III): the genomes of soil and plant-associated and newly described type strains.</title>
        <authorList>
            <person name="Whitman W."/>
        </authorList>
    </citation>
    <scope>NUCLEOTIDE SEQUENCE [LARGE SCALE GENOMIC DNA]</scope>
    <source>
        <strain evidence="9 10">CECT 7282</strain>
    </source>
</reference>
<dbReference type="GO" id="GO:0016763">
    <property type="term" value="F:pentosyltransferase activity"/>
    <property type="evidence" value="ECO:0007669"/>
    <property type="project" value="TreeGrafter"/>
</dbReference>
<evidence type="ECO:0000256" key="4">
    <source>
        <dbReference type="ARBA" id="ARBA00022679"/>
    </source>
</evidence>
<feature type="transmembrane region" description="Helical" evidence="8">
    <location>
        <begin position="12"/>
        <end position="35"/>
    </location>
</feature>
<dbReference type="PANTHER" id="PTHR33908">
    <property type="entry name" value="MANNOSYLTRANSFERASE YKCB-RELATED"/>
    <property type="match status" value="1"/>
</dbReference>
<feature type="transmembrane region" description="Helical" evidence="8">
    <location>
        <begin position="358"/>
        <end position="376"/>
    </location>
</feature>
<comment type="subcellular location">
    <subcellularLocation>
        <location evidence="1">Cell membrane</location>
        <topology evidence="1">Multi-pass membrane protein</topology>
    </subcellularLocation>
</comment>
<feature type="transmembrane region" description="Helical" evidence="8">
    <location>
        <begin position="271"/>
        <end position="291"/>
    </location>
</feature>
<keyword evidence="5 8" id="KW-0812">Transmembrane</keyword>
<feature type="transmembrane region" description="Helical" evidence="8">
    <location>
        <begin position="113"/>
        <end position="131"/>
    </location>
</feature>
<feature type="transmembrane region" description="Helical" evidence="8">
    <location>
        <begin position="207"/>
        <end position="227"/>
    </location>
</feature>
<evidence type="ECO:0008006" key="11">
    <source>
        <dbReference type="Google" id="ProtNLM"/>
    </source>
</evidence>
<keyword evidence="6 8" id="KW-1133">Transmembrane helix</keyword>
<proteinExistence type="predicted"/>
<evidence type="ECO:0000313" key="9">
    <source>
        <dbReference type="EMBL" id="MBB3189401.1"/>
    </source>
</evidence>
<evidence type="ECO:0000256" key="7">
    <source>
        <dbReference type="ARBA" id="ARBA00023136"/>
    </source>
</evidence>
<evidence type="ECO:0000256" key="5">
    <source>
        <dbReference type="ARBA" id="ARBA00022692"/>
    </source>
</evidence>
<feature type="transmembrane region" description="Helical" evidence="8">
    <location>
        <begin position="55"/>
        <end position="77"/>
    </location>
</feature>
<feature type="transmembrane region" description="Helical" evidence="8">
    <location>
        <begin position="333"/>
        <end position="351"/>
    </location>
</feature>
<organism evidence="9 10">
    <name type="scientific">Halomonas cerina</name>
    <dbReference type="NCBI Taxonomy" id="447424"/>
    <lineage>
        <taxon>Bacteria</taxon>
        <taxon>Pseudomonadati</taxon>
        <taxon>Pseudomonadota</taxon>
        <taxon>Gammaproteobacteria</taxon>
        <taxon>Oceanospirillales</taxon>
        <taxon>Halomonadaceae</taxon>
        <taxon>Halomonas</taxon>
    </lineage>
</organism>
<keyword evidence="2" id="KW-1003">Cell membrane</keyword>
<sequence>MIGERNMAKGYARAVVYLLILSSVMLAATGVVYGYSYWWDELYSVAAAELGVGPMFRFLVLPDVHPPLYQLVLNLWIKVAGSGEQMVRALSFLFAISALAAFWWWASKRLTPVAKYTLLVFFATCILFPYYAQEARSYAMMLLLSTLASLAYLERLAHSGRAGTRLGYYALLGALSLTHYFGFIYAGVILLFTLYENRGDARRAIETVVVGLMCLIWPILHVVYGGIGEKSGDNFWIESNGVQSTLFHFSDGMLPHLNYLARLLSGTATEYVTAVLIVALLSGAALLARRAPEVREAGTGPGLWRRMIALLTGFLVVIALVDYHSPISTPRNFIVLLPVVSLLVGLTASGLKRAGVKHVVALVALGGIANLAVASLEVTRKIHPDQNHKAAVAFIEEQRDAGDPVYYLDRGGSMREVQHLVASFYFNEEVPLAPIAIGQVATLAPPYYVLMQHHGHNLDRVLADIARRGIAVEAFVPQNNESVAVVYVEGRDTHRPRHRAPMAAPAARMLVRRSSAPGP</sequence>
<keyword evidence="3" id="KW-0328">Glycosyltransferase</keyword>
<comment type="caution">
    <text evidence="9">The sequence shown here is derived from an EMBL/GenBank/DDBJ whole genome shotgun (WGS) entry which is preliminary data.</text>
</comment>
<evidence type="ECO:0000256" key="8">
    <source>
        <dbReference type="SAM" id="Phobius"/>
    </source>
</evidence>